<evidence type="ECO:0000256" key="1">
    <source>
        <dbReference type="SAM" id="SignalP"/>
    </source>
</evidence>
<dbReference type="EMBL" id="AP019377">
    <property type="protein sequence ID" value="BBH96070.1"/>
    <property type="molecule type" value="Genomic_DNA"/>
</dbReference>
<name>A0A455T9F0_9CHLR</name>
<evidence type="ECO:0000313" key="2">
    <source>
        <dbReference type="EMBL" id="BBH96070.1"/>
    </source>
</evidence>
<gene>
    <name evidence="2" type="ORF">KTA_42690</name>
</gene>
<reference evidence="2" key="1">
    <citation type="submission" date="2018-12" db="EMBL/GenBank/DDBJ databases">
        <title>Novel natural products biosynthetic potential of the class Ktedonobacteria.</title>
        <authorList>
            <person name="Zheng Y."/>
            <person name="Saitou A."/>
            <person name="Wang C.M."/>
            <person name="Toyoda A."/>
            <person name="Minakuchi Y."/>
            <person name="Sekiguchi Y."/>
            <person name="Ueda K."/>
            <person name="Takano H."/>
            <person name="Sakai Y."/>
            <person name="Yokota A."/>
            <person name="Yabe S."/>
        </authorList>
    </citation>
    <scope>NUCLEOTIDE SEQUENCE</scope>
    <source>
        <strain evidence="2">A3-2</strain>
    </source>
</reference>
<proteinExistence type="predicted"/>
<feature type="signal peptide" evidence="1">
    <location>
        <begin position="1"/>
        <end position="28"/>
    </location>
</feature>
<sequence>MKRWFLALSVALTMVVSCWLLTPAHAQAAALAHKPAAATRAQLPVLRSRFYYNSPDQRYSFGYSFSFVTRSDEYYLDAGTHQWVFTSYNYRPGYTMMLTLYLNDVPIGTVWLPEAGGTVTVTGGAGYYSFLLQKANDGFYVQGSVQNFWPLIWVSI</sequence>
<dbReference type="AlphaFoldDB" id="A0A455T9F0"/>
<organism evidence="2">
    <name type="scientific">Thermogemmatispora argillosa</name>
    <dbReference type="NCBI Taxonomy" id="2045280"/>
    <lineage>
        <taxon>Bacteria</taxon>
        <taxon>Bacillati</taxon>
        <taxon>Chloroflexota</taxon>
        <taxon>Ktedonobacteria</taxon>
        <taxon>Thermogemmatisporales</taxon>
        <taxon>Thermogemmatisporaceae</taxon>
        <taxon>Thermogemmatispora</taxon>
    </lineage>
</organism>
<accession>A0A455T9F0</accession>
<feature type="chain" id="PRO_5019800221" evidence="1">
    <location>
        <begin position="29"/>
        <end position="156"/>
    </location>
</feature>
<dbReference type="PROSITE" id="PS51257">
    <property type="entry name" value="PROKAR_LIPOPROTEIN"/>
    <property type="match status" value="1"/>
</dbReference>
<keyword evidence="1" id="KW-0732">Signal</keyword>
<protein>
    <submittedName>
        <fullName evidence="2">Uncharacterized protein</fullName>
    </submittedName>
</protein>